<name>A0A2P2J727_RHIMU</name>
<dbReference type="EMBL" id="GGEC01008803">
    <property type="protein sequence ID" value="MBW89286.1"/>
    <property type="molecule type" value="Transcribed_RNA"/>
</dbReference>
<organism evidence="1">
    <name type="scientific">Rhizophora mucronata</name>
    <name type="common">Asiatic mangrove</name>
    <dbReference type="NCBI Taxonomy" id="61149"/>
    <lineage>
        <taxon>Eukaryota</taxon>
        <taxon>Viridiplantae</taxon>
        <taxon>Streptophyta</taxon>
        <taxon>Embryophyta</taxon>
        <taxon>Tracheophyta</taxon>
        <taxon>Spermatophyta</taxon>
        <taxon>Magnoliopsida</taxon>
        <taxon>eudicotyledons</taxon>
        <taxon>Gunneridae</taxon>
        <taxon>Pentapetalae</taxon>
        <taxon>rosids</taxon>
        <taxon>fabids</taxon>
        <taxon>Malpighiales</taxon>
        <taxon>Rhizophoraceae</taxon>
        <taxon>Rhizophora</taxon>
    </lineage>
</organism>
<proteinExistence type="predicted"/>
<dbReference type="AlphaFoldDB" id="A0A2P2J727"/>
<protein>
    <submittedName>
        <fullName evidence="1">Uncharacterized protein MANES_01G177900</fullName>
    </submittedName>
</protein>
<evidence type="ECO:0000313" key="1">
    <source>
        <dbReference type="EMBL" id="MBW89286.1"/>
    </source>
</evidence>
<sequence length="34" mass="3588">MGSSLGSFICSFFLGVQGDEFTGSFLAAKQPKTE</sequence>
<reference evidence="1" key="1">
    <citation type="submission" date="2018-02" db="EMBL/GenBank/DDBJ databases">
        <title>Rhizophora mucronata_Transcriptome.</title>
        <authorList>
            <person name="Meera S.P."/>
            <person name="Sreeshan A."/>
            <person name="Augustine A."/>
        </authorList>
    </citation>
    <scope>NUCLEOTIDE SEQUENCE</scope>
    <source>
        <tissue evidence="1">Leaf</tissue>
    </source>
</reference>
<accession>A0A2P2J727</accession>